<gene>
    <name evidence="11 12" type="primary">crcB</name>
    <name evidence="11" type="synonym">fluC</name>
    <name evidence="12" type="ORF">MTP08_07165</name>
</gene>
<dbReference type="Pfam" id="PF02537">
    <property type="entry name" value="CRCB"/>
    <property type="match status" value="1"/>
</dbReference>
<evidence type="ECO:0000256" key="5">
    <source>
        <dbReference type="ARBA" id="ARBA00022989"/>
    </source>
</evidence>
<feature type="transmembrane region" description="Helical" evidence="11">
    <location>
        <begin position="95"/>
        <end position="116"/>
    </location>
</feature>
<evidence type="ECO:0000256" key="8">
    <source>
        <dbReference type="ARBA" id="ARBA00023303"/>
    </source>
</evidence>
<keyword evidence="3" id="KW-0997">Cell inner membrane</keyword>
<comment type="activity regulation">
    <text evidence="11">Na(+) is not transported, but it plays an essential structural role and its presence is essential for fluoride channel function.</text>
</comment>
<evidence type="ECO:0000256" key="3">
    <source>
        <dbReference type="ARBA" id="ARBA00022519"/>
    </source>
</evidence>
<sequence>MRNIFLIFFGGGLGSVLRYLLSFNAQKLWKINNFPIGTLLVNIIGCFAIGFLTSYLVKFDNGLKFLLITGICGGFTTFSAFSIENYSLWENQQFLMLTIYIGLSILLGIIAVFIGIKFSNIL</sequence>
<reference evidence="12 13" key="1">
    <citation type="submission" date="2022-03" db="EMBL/GenBank/DDBJ databases">
        <title>Chryseobacterium sp. isolated from the Andong Sikhe.</title>
        <authorList>
            <person name="Won M."/>
            <person name="Kim S.-J."/>
            <person name="Kwon S.-W."/>
        </authorList>
    </citation>
    <scope>NUCLEOTIDE SEQUENCE [LARGE SCALE GENOMIC DNA]</scope>
    <source>
        <strain evidence="12 13">ADR-1</strain>
    </source>
</reference>
<comment type="subcellular location">
    <subcellularLocation>
        <location evidence="1 11">Cell membrane</location>
        <topology evidence="1 11">Multi-pass membrane protein</topology>
    </subcellularLocation>
</comment>
<keyword evidence="6 11" id="KW-0406">Ion transport</keyword>
<dbReference type="EMBL" id="CP094529">
    <property type="protein sequence ID" value="UOE39549.1"/>
    <property type="molecule type" value="Genomic_DNA"/>
</dbReference>
<comment type="function">
    <text evidence="11">Fluoride-specific ion channel. Important for reducing fluoride concentration in the cell, thus reducing its toxicity.</text>
</comment>
<dbReference type="PANTHER" id="PTHR28259">
    <property type="entry name" value="FLUORIDE EXPORT PROTEIN 1-RELATED"/>
    <property type="match status" value="1"/>
</dbReference>
<keyword evidence="13" id="KW-1185">Reference proteome</keyword>
<dbReference type="PANTHER" id="PTHR28259:SF1">
    <property type="entry name" value="FLUORIDE EXPORT PROTEIN 1-RELATED"/>
    <property type="match status" value="1"/>
</dbReference>
<keyword evidence="11" id="KW-0915">Sodium</keyword>
<evidence type="ECO:0000256" key="6">
    <source>
        <dbReference type="ARBA" id="ARBA00023065"/>
    </source>
</evidence>
<dbReference type="NCBIfam" id="TIGR00494">
    <property type="entry name" value="crcB"/>
    <property type="match status" value="1"/>
</dbReference>
<evidence type="ECO:0000256" key="11">
    <source>
        <dbReference type="HAMAP-Rule" id="MF_00454"/>
    </source>
</evidence>
<evidence type="ECO:0000256" key="1">
    <source>
        <dbReference type="ARBA" id="ARBA00004651"/>
    </source>
</evidence>
<feature type="transmembrane region" description="Helical" evidence="11">
    <location>
        <begin position="34"/>
        <end position="53"/>
    </location>
</feature>
<keyword evidence="7 11" id="KW-0472">Membrane</keyword>
<organism evidence="12 13">
    <name type="scientific">Chryseobacterium oryzae</name>
    <dbReference type="NCBI Taxonomy" id="2929799"/>
    <lineage>
        <taxon>Bacteria</taxon>
        <taxon>Pseudomonadati</taxon>
        <taxon>Bacteroidota</taxon>
        <taxon>Flavobacteriia</taxon>
        <taxon>Flavobacteriales</taxon>
        <taxon>Weeksellaceae</taxon>
        <taxon>Chryseobacterium group</taxon>
        <taxon>Chryseobacterium</taxon>
    </lineage>
</organism>
<evidence type="ECO:0000313" key="13">
    <source>
        <dbReference type="Proteomes" id="UP000831068"/>
    </source>
</evidence>
<accession>A0ABY4BKY3</accession>
<evidence type="ECO:0000256" key="4">
    <source>
        <dbReference type="ARBA" id="ARBA00022692"/>
    </source>
</evidence>
<feature type="binding site" evidence="11">
    <location>
        <position position="73"/>
    </location>
    <ligand>
        <name>Na(+)</name>
        <dbReference type="ChEBI" id="CHEBI:29101"/>
        <note>structural</note>
    </ligand>
</feature>
<dbReference type="HAMAP" id="MF_00454">
    <property type="entry name" value="FluC"/>
    <property type="match status" value="1"/>
</dbReference>
<keyword evidence="11" id="KW-0479">Metal-binding</keyword>
<keyword evidence="4 11" id="KW-0812">Transmembrane</keyword>
<dbReference type="InterPro" id="IPR003691">
    <property type="entry name" value="FluC"/>
</dbReference>
<comment type="similarity">
    <text evidence="9 11">Belongs to the fluoride channel Fluc/FEX (TC 1.A.43) family.</text>
</comment>
<feature type="binding site" evidence="11">
    <location>
        <position position="76"/>
    </location>
    <ligand>
        <name>Na(+)</name>
        <dbReference type="ChEBI" id="CHEBI:29101"/>
        <note>structural</note>
    </ligand>
</feature>
<feature type="transmembrane region" description="Helical" evidence="11">
    <location>
        <begin position="65"/>
        <end position="83"/>
    </location>
</feature>
<evidence type="ECO:0000313" key="12">
    <source>
        <dbReference type="EMBL" id="UOE39549.1"/>
    </source>
</evidence>
<dbReference type="Proteomes" id="UP000831068">
    <property type="component" value="Chromosome"/>
</dbReference>
<evidence type="ECO:0000256" key="10">
    <source>
        <dbReference type="ARBA" id="ARBA00035585"/>
    </source>
</evidence>
<evidence type="ECO:0000256" key="2">
    <source>
        <dbReference type="ARBA" id="ARBA00022475"/>
    </source>
</evidence>
<protein>
    <recommendedName>
        <fullName evidence="11">Fluoride-specific ion channel FluC</fullName>
    </recommendedName>
</protein>
<dbReference type="RefSeq" id="WP_243577698.1">
    <property type="nucleotide sequence ID" value="NZ_CP094529.1"/>
</dbReference>
<keyword evidence="11" id="KW-0813">Transport</keyword>
<comment type="catalytic activity">
    <reaction evidence="10">
        <text>fluoride(in) = fluoride(out)</text>
        <dbReference type="Rhea" id="RHEA:76159"/>
        <dbReference type="ChEBI" id="CHEBI:17051"/>
    </reaction>
    <physiologicalReaction direction="left-to-right" evidence="10">
        <dbReference type="Rhea" id="RHEA:76160"/>
    </physiologicalReaction>
</comment>
<evidence type="ECO:0000256" key="7">
    <source>
        <dbReference type="ARBA" id="ARBA00023136"/>
    </source>
</evidence>
<keyword evidence="5 11" id="KW-1133">Transmembrane helix</keyword>
<keyword evidence="8 11" id="KW-0407">Ion channel</keyword>
<keyword evidence="2 11" id="KW-1003">Cell membrane</keyword>
<evidence type="ECO:0000256" key="9">
    <source>
        <dbReference type="ARBA" id="ARBA00035120"/>
    </source>
</evidence>
<name>A0ABY4BKY3_9FLAO</name>
<proteinExistence type="inferred from homology"/>